<keyword evidence="2 3" id="KW-0067">ATP-binding</keyword>
<dbReference type="PANTHER" id="PTHR23074">
    <property type="entry name" value="AAA DOMAIN-CONTAINING"/>
    <property type="match status" value="1"/>
</dbReference>
<dbReference type="Pfam" id="PF00004">
    <property type="entry name" value="AAA"/>
    <property type="match status" value="1"/>
</dbReference>
<gene>
    <name evidence="5" type="ORF">Ctob_005576</name>
</gene>
<dbReference type="Pfam" id="PF17862">
    <property type="entry name" value="AAA_lid_3"/>
    <property type="match status" value="1"/>
</dbReference>
<sequence>MTEKPNVRWADVAGLETAKAALQEAVVLPLRFPNLFTGERRPWRGILLYGPPGTGKTHLAKAVATEVDATFFSISSSDLVGESEKLVRALFESASQRQPAIVFIDEVDALCSSRSDSESDASRRLKNEMLVRMSAAAEGVLVLGATNIPWGLDPAVRRRFERRIYIPLPDEPARLALLRIALGSTPHSLQEANLQAVARRTDGLSGADISVLVRDALIEPVRDALMEPVREMQQATHFRQERDGTWAPCAPGAQGARRMALMEVPAAMLKTPLVTAAHFERAVRSARPTVGKEDLAQQDKFTQEFGSV</sequence>
<dbReference type="PANTHER" id="PTHR23074:SF83">
    <property type="entry name" value="VACUOLAR PROTEIN SORTING-ASSOCIATED PROTEIN 4A"/>
    <property type="match status" value="1"/>
</dbReference>
<dbReference type="InterPro" id="IPR041569">
    <property type="entry name" value="AAA_lid_3"/>
</dbReference>
<dbReference type="InterPro" id="IPR003960">
    <property type="entry name" value="ATPase_AAA_CS"/>
</dbReference>
<dbReference type="InterPro" id="IPR003593">
    <property type="entry name" value="AAA+_ATPase"/>
</dbReference>
<dbReference type="EMBL" id="JWZX01002301">
    <property type="protein sequence ID" value="KOO30054.1"/>
    <property type="molecule type" value="Genomic_DNA"/>
</dbReference>
<dbReference type="Gene3D" id="1.10.8.60">
    <property type="match status" value="1"/>
</dbReference>
<evidence type="ECO:0000259" key="4">
    <source>
        <dbReference type="SMART" id="SM00382"/>
    </source>
</evidence>
<keyword evidence="1 3" id="KW-0547">Nucleotide-binding</keyword>
<feature type="domain" description="AAA+ ATPase" evidence="4">
    <location>
        <begin position="42"/>
        <end position="170"/>
    </location>
</feature>
<dbReference type="PROSITE" id="PS00674">
    <property type="entry name" value="AAA"/>
    <property type="match status" value="1"/>
</dbReference>
<dbReference type="GO" id="GO:0016197">
    <property type="term" value="P:endosomal transport"/>
    <property type="evidence" value="ECO:0007669"/>
    <property type="project" value="TreeGrafter"/>
</dbReference>
<evidence type="ECO:0000313" key="5">
    <source>
        <dbReference type="EMBL" id="KOO30054.1"/>
    </source>
</evidence>
<dbReference type="InterPro" id="IPR015415">
    <property type="entry name" value="Spast_Vps4_C"/>
</dbReference>
<reference evidence="6" key="1">
    <citation type="journal article" date="2015" name="PLoS Genet.">
        <title>Genome Sequence and Transcriptome Analyses of Chrysochromulina tobin: Metabolic Tools for Enhanced Algal Fitness in the Prominent Order Prymnesiales (Haptophyceae).</title>
        <authorList>
            <person name="Hovde B.T."/>
            <person name="Deodato C.R."/>
            <person name="Hunsperger H.M."/>
            <person name="Ryken S.A."/>
            <person name="Yost W."/>
            <person name="Jha R.K."/>
            <person name="Patterson J."/>
            <person name="Monnat R.J. Jr."/>
            <person name="Barlow S.B."/>
            <person name="Starkenburg S.R."/>
            <person name="Cattolico R.A."/>
        </authorList>
    </citation>
    <scope>NUCLEOTIDE SEQUENCE</scope>
    <source>
        <strain evidence="6">CCMP291</strain>
    </source>
</reference>
<dbReference type="FunFam" id="3.40.50.300:FF:000043">
    <property type="entry name" value="Vacuolar protein sorting-associated protein 4"/>
    <property type="match status" value="1"/>
</dbReference>
<dbReference type="OrthoDB" id="29072at2759"/>
<dbReference type="GO" id="GO:0007033">
    <property type="term" value="P:vacuole organization"/>
    <property type="evidence" value="ECO:0007669"/>
    <property type="project" value="TreeGrafter"/>
</dbReference>
<dbReference type="InterPro" id="IPR050304">
    <property type="entry name" value="MT-severing_AAA_ATPase"/>
</dbReference>
<dbReference type="InterPro" id="IPR027417">
    <property type="entry name" value="P-loop_NTPase"/>
</dbReference>
<dbReference type="Pfam" id="PF09336">
    <property type="entry name" value="Vps4_C"/>
    <property type="match status" value="1"/>
</dbReference>
<proteinExistence type="inferred from homology"/>
<dbReference type="Proteomes" id="UP000037460">
    <property type="component" value="Unassembled WGS sequence"/>
</dbReference>
<evidence type="ECO:0000256" key="1">
    <source>
        <dbReference type="ARBA" id="ARBA00022741"/>
    </source>
</evidence>
<evidence type="ECO:0000256" key="3">
    <source>
        <dbReference type="RuleBase" id="RU003651"/>
    </source>
</evidence>
<dbReference type="Gene3D" id="3.40.50.300">
    <property type="entry name" value="P-loop containing nucleotide triphosphate hydrolases"/>
    <property type="match status" value="1"/>
</dbReference>
<keyword evidence="6" id="KW-1185">Reference proteome</keyword>
<accession>A0A0M0JU25</accession>
<evidence type="ECO:0000256" key="2">
    <source>
        <dbReference type="ARBA" id="ARBA00022840"/>
    </source>
</evidence>
<organism evidence="5 6">
    <name type="scientific">Chrysochromulina tobinii</name>
    <dbReference type="NCBI Taxonomy" id="1460289"/>
    <lineage>
        <taxon>Eukaryota</taxon>
        <taxon>Haptista</taxon>
        <taxon>Haptophyta</taxon>
        <taxon>Prymnesiophyceae</taxon>
        <taxon>Prymnesiales</taxon>
        <taxon>Chrysochromulinaceae</taxon>
        <taxon>Chrysochromulina</taxon>
    </lineage>
</organism>
<dbReference type="SMART" id="SM00382">
    <property type="entry name" value="AAA"/>
    <property type="match status" value="1"/>
</dbReference>
<dbReference type="GO" id="GO:0005524">
    <property type="term" value="F:ATP binding"/>
    <property type="evidence" value="ECO:0007669"/>
    <property type="project" value="UniProtKB-KW"/>
</dbReference>
<dbReference type="SUPFAM" id="SSF52540">
    <property type="entry name" value="P-loop containing nucleoside triphosphate hydrolases"/>
    <property type="match status" value="1"/>
</dbReference>
<dbReference type="GO" id="GO:0016887">
    <property type="term" value="F:ATP hydrolysis activity"/>
    <property type="evidence" value="ECO:0007669"/>
    <property type="project" value="InterPro"/>
</dbReference>
<protein>
    <submittedName>
        <fullName evidence="5">Vacuolar protein sorting-associated protein 4a-like protein</fullName>
    </submittedName>
</protein>
<name>A0A0M0JU25_9EUKA</name>
<comment type="similarity">
    <text evidence="3">Belongs to the AAA ATPase family.</text>
</comment>
<comment type="caution">
    <text evidence="5">The sequence shown here is derived from an EMBL/GenBank/DDBJ whole genome shotgun (WGS) entry which is preliminary data.</text>
</comment>
<dbReference type="InterPro" id="IPR003959">
    <property type="entry name" value="ATPase_AAA_core"/>
</dbReference>
<dbReference type="AlphaFoldDB" id="A0A0M0JU25"/>
<evidence type="ECO:0000313" key="6">
    <source>
        <dbReference type="Proteomes" id="UP000037460"/>
    </source>
</evidence>